<organism evidence="2 3">
    <name type="scientific">Halorubrum yunnanense</name>
    <dbReference type="NCBI Taxonomy" id="1526162"/>
    <lineage>
        <taxon>Archaea</taxon>
        <taxon>Methanobacteriati</taxon>
        <taxon>Methanobacteriota</taxon>
        <taxon>Stenosarchaea group</taxon>
        <taxon>Halobacteria</taxon>
        <taxon>Halobacteriales</taxon>
        <taxon>Haloferacaceae</taxon>
        <taxon>Halorubrum</taxon>
    </lineage>
</organism>
<dbReference type="Pfam" id="PF13614">
    <property type="entry name" value="AAA_31"/>
    <property type="match status" value="1"/>
</dbReference>
<dbReference type="PANTHER" id="PTHR13696">
    <property type="entry name" value="P-LOOP CONTAINING NUCLEOSIDE TRIPHOSPHATE HYDROLASE"/>
    <property type="match status" value="1"/>
</dbReference>
<dbReference type="EMBL" id="JBHSZZ010000114">
    <property type="protein sequence ID" value="MFC7188377.1"/>
    <property type="molecule type" value="Genomic_DNA"/>
</dbReference>
<comment type="caution">
    <text evidence="2">The sequence shown here is derived from an EMBL/GenBank/DDBJ whole genome shotgun (WGS) entry which is preliminary data.</text>
</comment>
<dbReference type="RefSeq" id="WP_267665805.1">
    <property type="nucleotide sequence ID" value="NZ_JAODIX010000114.1"/>
</dbReference>
<dbReference type="CDD" id="cd02042">
    <property type="entry name" value="ParAB_family"/>
    <property type="match status" value="1"/>
</dbReference>
<accession>A0ABD5YHJ4</accession>
<keyword evidence="3" id="KW-1185">Reference proteome</keyword>
<dbReference type="InterPro" id="IPR027417">
    <property type="entry name" value="P-loop_NTPase"/>
</dbReference>
<protein>
    <submittedName>
        <fullName evidence="2">ParA family protein</fullName>
    </submittedName>
</protein>
<evidence type="ECO:0000313" key="2">
    <source>
        <dbReference type="EMBL" id="MFC7188377.1"/>
    </source>
</evidence>
<proteinExistence type="predicted"/>
<feature type="domain" description="AAA" evidence="1">
    <location>
        <begin position="9"/>
        <end position="203"/>
    </location>
</feature>
<sequence length="291" mass="32468">MSAETMRAAVYIDKGGTGKTTNAGHLGAALSELGSDVLLIDLAGKQSDLADALGVYEQVQEDIENEDDFPNVATTMGNRWGDVAEMVGAEDAVDRLVYETDSGVDLIPAHSDLDGLDADLGNVDDVDERYNRLRLFLDEYIDPLDRWDIVLLDMPGLANNITYNGLWAARNVVTPVAMGSFELKQARSLKTDLETIRESYGEDVRLQMVIPNLYDRRTNLHREMLEQFEADFPELIAPEFVVDSQQIRTATERGQTLFDLPDEELAKTGKDAKSAFLKNAEELHDRLQKRN</sequence>
<gene>
    <name evidence="2" type="ORF">ACFQMK_16200</name>
</gene>
<dbReference type="AlphaFoldDB" id="A0ABD5YHJ4"/>
<dbReference type="InterPro" id="IPR025669">
    <property type="entry name" value="AAA_dom"/>
</dbReference>
<dbReference type="SUPFAM" id="SSF52540">
    <property type="entry name" value="P-loop containing nucleoside triphosphate hydrolases"/>
    <property type="match status" value="1"/>
</dbReference>
<dbReference type="Gene3D" id="3.40.50.300">
    <property type="entry name" value="P-loop containing nucleotide triphosphate hydrolases"/>
    <property type="match status" value="1"/>
</dbReference>
<evidence type="ECO:0000259" key="1">
    <source>
        <dbReference type="Pfam" id="PF13614"/>
    </source>
</evidence>
<reference evidence="2 3" key="1">
    <citation type="journal article" date="2019" name="Int. J. Syst. Evol. Microbiol.">
        <title>The Global Catalogue of Microorganisms (GCM) 10K type strain sequencing project: providing services to taxonomists for standard genome sequencing and annotation.</title>
        <authorList>
            <consortium name="The Broad Institute Genomics Platform"/>
            <consortium name="The Broad Institute Genome Sequencing Center for Infectious Disease"/>
            <person name="Wu L."/>
            <person name="Ma J."/>
        </authorList>
    </citation>
    <scope>NUCLEOTIDE SEQUENCE [LARGE SCALE GENOMIC DNA]</scope>
    <source>
        <strain evidence="2 3">Q85</strain>
    </source>
</reference>
<dbReference type="InterPro" id="IPR050678">
    <property type="entry name" value="DNA_Partitioning_ATPase"/>
</dbReference>
<name>A0ABD5YHJ4_9EURY</name>
<dbReference type="Proteomes" id="UP001596390">
    <property type="component" value="Unassembled WGS sequence"/>
</dbReference>
<dbReference type="PANTHER" id="PTHR13696:SF99">
    <property type="entry name" value="COBYRINIC ACID AC-DIAMIDE SYNTHASE"/>
    <property type="match status" value="1"/>
</dbReference>
<evidence type="ECO:0000313" key="3">
    <source>
        <dbReference type="Proteomes" id="UP001596390"/>
    </source>
</evidence>